<name>A0A821JBK6_9BILA</name>
<evidence type="ECO:0000313" key="2">
    <source>
        <dbReference type="Proteomes" id="UP000663873"/>
    </source>
</evidence>
<dbReference type="AlphaFoldDB" id="A0A821JBK6"/>
<dbReference type="EMBL" id="CAJOBP010036627">
    <property type="protein sequence ID" value="CAF4719234.1"/>
    <property type="molecule type" value="Genomic_DNA"/>
</dbReference>
<reference evidence="1" key="1">
    <citation type="submission" date="2021-02" db="EMBL/GenBank/DDBJ databases">
        <authorList>
            <person name="Nowell W R."/>
        </authorList>
    </citation>
    <scope>NUCLEOTIDE SEQUENCE</scope>
</reference>
<feature type="non-terminal residue" evidence="1">
    <location>
        <position position="1"/>
    </location>
</feature>
<accession>A0A821JBK6</accession>
<proteinExistence type="predicted"/>
<gene>
    <name evidence="1" type="ORF">UJA718_LOCUS37161</name>
</gene>
<keyword evidence="2" id="KW-1185">Reference proteome</keyword>
<evidence type="ECO:0000313" key="1">
    <source>
        <dbReference type="EMBL" id="CAF4719234.1"/>
    </source>
</evidence>
<organism evidence="1 2">
    <name type="scientific">Rotaria socialis</name>
    <dbReference type="NCBI Taxonomy" id="392032"/>
    <lineage>
        <taxon>Eukaryota</taxon>
        <taxon>Metazoa</taxon>
        <taxon>Spiralia</taxon>
        <taxon>Gnathifera</taxon>
        <taxon>Rotifera</taxon>
        <taxon>Eurotatoria</taxon>
        <taxon>Bdelloidea</taxon>
        <taxon>Philodinida</taxon>
        <taxon>Philodinidae</taxon>
        <taxon>Rotaria</taxon>
    </lineage>
</organism>
<dbReference type="Proteomes" id="UP000663873">
    <property type="component" value="Unassembled WGS sequence"/>
</dbReference>
<sequence>GSRLANIADIMSQILRIAPPEAPFVSKIYSERGRFGEPITSILMIR</sequence>
<protein>
    <submittedName>
        <fullName evidence="1">Uncharacterized protein</fullName>
    </submittedName>
</protein>
<comment type="caution">
    <text evidence="1">The sequence shown here is derived from an EMBL/GenBank/DDBJ whole genome shotgun (WGS) entry which is preliminary data.</text>
</comment>